<keyword evidence="4" id="KW-0964">Secreted</keyword>
<name>A0ABY9C9P0_VITVI</name>
<dbReference type="Proteomes" id="UP001227230">
    <property type="component" value="Chromosome 7"/>
</dbReference>
<keyword evidence="11" id="KW-1185">Reference proteome</keyword>
<keyword evidence="5" id="KW-0372">Hormone</keyword>
<feature type="signal peptide" evidence="9">
    <location>
        <begin position="1"/>
        <end position="27"/>
    </location>
</feature>
<evidence type="ECO:0000256" key="1">
    <source>
        <dbReference type="ARBA" id="ARBA00004271"/>
    </source>
</evidence>
<sequence length="99" mass="10873">MANLKFMFACLFLVVLIFFQEIQSTEGRQLNSGMKKGSSELKTHVKITKFAEHNANESLPTKPPTQVVAKSQPPPSGHVEAFRPTSPGHSPGIGHFLQN</sequence>
<evidence type="ECO:0000256" key="5">
    <source>
        <dbReference type="ARBA" id="ARBA00022702"/>
    </source>
</evidence>
<evidence type="ECO:0000256" key="4">
    <source>
        <dbReference type="ARBA" id="ARBA00022525"/>
    </source>
</evidence>
<keyword evidence="6 9" id="KW-0732">Signal</keyword>
<evidence type="ECO:0000256" key="2">
    <source>
        <dbReference type="ARBA" id="ARBA00008963"/>
    </source>
</evidence>
<reference evidence="10 11" key="1">
    <citation type="journal article" date="2023" name="Hortic Res">
        <title>The complete reference genome for grapevine (Vitis vinifera L.) genetics and breeding.</title>
        <authorList>
            <person name="Shi X."/>
            <person name="Cao S."/>
            <person name="Wang X."/>
            <person name="Huang S."/>
            <person name="Wang Y."/>
            <person name="Liu Z."/>
            <person name="Liu W."/>
            <person name="Leng X."/>
            <person name="Peng Y."/>
            <person name="Wang N."/>
            <person name="Wang Y."/>
            <person name="Ma Z."/>
            <person name="Xu X."/>
            <person name="Zhang F."/>
            <person name="Xue H."/>
            <person name="Zhong H."/>
            <person name="Wang Y."/>
            <person name="Zhang K."/>
            <person name="Velt A."/>
            <person name="Avia K."/>
            <person name="Holtgrawe D."/>
            <person name="Grimplet J."/>
            <person name="Matus J.T."/>
            <person name="Ware D."/>
            <person name="Wu X."/>
            <person name="Wang H."/>
            <person name="Liu C."/>
            <person name="Fang Y."/>
            <person name="Rustenholz C."/>
            <person name="Cheng Z."/>
            <person name="Xiao H."/>
            <person name="Zhou Y."/>
        </authorList>
    </citation>
    <scope>NUCLEOTIDE SEQUENCE [LARGE SCALE GENOMIC DNA]</scope>
    <source>
        <strain evidence="11">cv. Pinot noir / PN40024</strain>
        <tissue evidence="10">Leaf</tissue>
    </source>
</reference>
<feature type="chain" id="PRO_5046016208" evidence="9">
    <location>
        <begin position="28"/>
        <end position="99"/>
    </location>
</feature>
<evidence type="ECO:0000256" key="9">
    <source>
        <dbReference type="SAM" id="SignalP"/>
    </source>
</evidence>
<dbReference type="EMBL" id="CP126654">
    <property type="protein sequence ID" value="WJZ92040.1"/>
    <property type="molecule type" value="Genomic_DNA"/>
</dbReference>
<organism evidence="10 11">
    <name type="scientific">Vitis vinifera</name>
    <name type="common">Grape</name>
    <dbReference type="NCBI Taxonomy" id="29760"/>
    <lineage>
        <taxon>Eukaryota</taxon>
        <taxon>Viridiplantae</taxon>
        <taxon>Streptophyta</taxon>
        <taxon>Embryophyta</taxon>
        <taxon>Tracheophyta</taxon>
        <taxon>Spermatophyta</taxon>
        <taxon>Magnoliopsida</taxon>
        <taxon>eudicotyledons</taxon>
        <taxon>Gunneridae</taxon>
        <taxon>Pentapetalae</taxon>
        <taxon>rosids</taxon>
        <taxon>Vitales</taxon>
        <taxon>Vitaceae</taxon>
        <taxon>Viteae</taxon>
        <taxon>Vitis</taxon>
    </lineage>
</organism>
<dbReference type="PANTHER" id="PTHR33348">
    <property type="entry name" value="PRECURSOR OF CEP5"/>
    <property type="match status" value="1"/>
</dbReference>
<evidence type="ECO:0000313" key="10">
    <source>
        <dbReference type="EMBL" id="WJZ92040.1"/>
    </source>
</evidence>
<gene>
    <name evidence="10" type="ORF">VitviT2T_011066</name>
</gene>
<dbReference type="InterPro" id="IPR033250">
    <property type="entry name" value="CEP"/>
</dbReference>
<accession>A0ABY9C9P0</accession>
<feature type="region of interest" description="Disordered" evidence="8">
    <location>
        <begin position="52"/>
        <end position="99"/>
    </location>
</feature>
<evidence type="ECO:0000256" key="6">
    <source>
        <dbReference type="ARBA" id="ARBA00022729"/>
    </source>
</evidence>
<proteinExistence type="inferred from homology"/>
<keyword evidence="7" id="KW-0379">Hydroxylation</keyword>
<comment type="subcellular location">
    <subcellularLocation>
        <location evidence="1">Secreted</location>
        <location evidence="1">Extracellular space</location>
        <location evidence="1">Apoplast</location>
    </subcellularLocation>
</comment>
<evidence type="ECO:0000256" key="8">
    <source>
        <dbReference type="SAM" id="MobiDB-lite"/>
    </source>
</evidence>
<protein>
    <submittedName>
        <fullName evidence="10">Uncharacterized protein</fullName>
    </submittedName>
</protein>
<comment type="similarity">
    <text evidence="2">Belongs to the C-terminally encoded plant signaling peptide (CEP) family.</text>
</comment>
<evidence type="ECO:0000256" key="7">
    <source>
        <dbReference type="ARBA" id="ARBA00023278"/>
    </source>
</evidence>
<evidence type="ECO:0000256" key="3">
    <source>
        <dbReference type="ARBA" id="ARBA00022523"/>
    </source>
</evidence>
<keyword evidence="3" id="KW-0052">Apoplast</keyword>
<evidence type="ECO:0000313" key="11">
    <source>
        <dbReference type="Proteomes" id="UP001227230"/>
    </source>
</evidence>
<dbReference type="PANTHER" id="PTHR33348:SF3">
    <property type="entry name" value="PRECURSOR OF CEP1"/>
    <property type="match status" value="1"/>
</dbReference>